<dbReference type="AlphaFoldDB" id="A0A7C2VIX3"/>
<reference evidence="2" key="1">
    <citation type="journal article" date="2020" name="mSystems">
        <title>Genome- and Community-Level Interaction Insights into Carbon Utilization and Element Cycling Functions of Hydrothermarchaeota in Hydrothermal Sediment.</title>
        <authorList>
            <person name="Zhou Z."/>
            <person name="Liu Y."/>
            <person name="Xu W."/>
            <person name="Pan J."/>
            <person name="Luo Z.H."/>
            <person name="Li M."/>
        </authorList>
    </citation>
    <scope>NUCLEOTIDE SEQUENCE [LARGE SCALE GENOMIC DNA]</scope>
    <source>
        <strain evidence="2">SpSt-132</strain>
    </source>
</reference>
<dbReference type="GO" id="GO:0016779">
    <property type="term" value="F:nucleotidyltransferase activity"/>
    <property type="evidence" value="ECO:0007669"/>
    <property type="project" value="InterPro"/>
</dbReference>
<keyword evidence="2" id="KW-0808">Transferase</keyword>
<comment type="caution">
    <text evidence="2">The sequence shown here is derived from an EMBL/GenBank/DDBJ whole genome shotgun (WGS) entry which is preliminary data.</text>
</comment>
<dbReference type="SUPFAM" id="SSF81301">
    <property type="entry name" value="Nucleotidyltransferase"/>
    <property type="match status" value="1"/>
</dbReference>
<sequence>MKGLKGSKKVETLEDVKVILKELKPRLEKEYNVKEIGIFDSRIRKKQIKRGTIDILVEFYKPPTFFEFIRLENYLSETIGKKVNLISKEALESQEVPQEIAYV</sequence>
<evidence type="ECO:0000259" key="1">
    <source>
        <dbReference type="Pfam" id="PF01909"/>
    </source>
</evidence>
<evidence type="ECO:0000313" key="2">
    <source>
        <dbReference type="EMBL" id="HEW46936.1"/>
    </source>
</evidence>
<dbReference type="InterPro" id="IPR002934">
    <property type="entry name" value="Polymerase_NTP_transf_dom"/>
</dbReference>
<dbReference type="InterPro" id="IPR043519">
    <property type="entry name" value="NT_sf"/>
</dbReference>
<gene>
    <name evidence="2" type="ORF">ENO47_09815</name>
</gene>
<dbReference type="EMBL" id="DSFP01000081">
    <property type="protein sequence ID" value="HEW46936.1"/>
    <property type="molecule type" value="Genomic_DNA"/>
</dbReference>
<feature type="domain" description="Polymerase nucleotidyl transferase" evidence="1">
    <location>
        <begin position="20"/>
        <end position="98"/>
    </location>
</feature>
<organism evidence="2">
    <name type="scientific">Hydrogenobacter sp</name>
    <dbReference type="NCBI Taxonomy" id="2152829"/>
    <lineage>
        <taxon>Bacteria</taxon>
        <taxon>Pseudomonadati</taxon>
        <taxon>Aquificota</taxon>
        <taxon>Aquificia</taxon>
        <taxon>Aquificales</taxon>
        <taxon>Aquificaceae</taxon>
        <taxon>Hydrogenobacter</taxon>
    </lineage>
</organism>
<protein>
    <submittedName>
        <fullName evidence="2">Nucleotidyltransferase</fullName>
    </submittedName>
</protein>
<proteinExistence type="predicted"/>
<accession>A0A7C2VIX3</accession>
<dbReference type="Gene3D" id="3.30.460.10">
    <property type="entry name" value="Beta Polymerase, domain 2"/>
    <property type="match status" value="1"/>
</dbReference>
<name>A0A7C2VIX3_9AQUI</name>
<dbReference type="Pfam" id="PF01909">
    <property type="entry name" value="NTP_transf_2"/>
    <property type="match status" value="1"/>
</dbReference>